<feature type="compositionally biased region" description="Basic and acidic residues" evidence="1">
    <location>
        <begin position="152"/>
        <end position="175"/>
    </location>
</feature>
<organism evidence="2 3">
    <name type="scientific">Marchantia polymorpha subsp. ruderalis</name>
    <dbReference type="NCBI Taxonomy" id="1480154"/>
    <lineage>
        <taxon>Eukaryota</taxon>
        <taxon>Viridiplantae</taxon>
        <taxon>Streptophyta</taxon>
        <taxon>Embryophyta</taxon>
        <taxon>Marchantiophyta</taxon>
        <taxon>Marchantiopsida</taxon>
        <taxon>Marchantiidae</taxon>
        <taxon>Marchantiales</taxon>
        <taxon>Marchantiaceae</taxon>
        <taxon>Marchantia</taxon>
    </lineage>
</organism>
<name>A0A176VET0_MARPO</name>
<evidence type="ECO:0000256" key="1">
    <source>
        <dbReference type="SAM" id="MobiDB-lite"/>
    </source>
</evidence>
<comment type="caution">
    <text evidence="2">The sequence shown here is derived from an EMBL/GenBank/DDBJ whole genome shotgun (WGS) entry which is preliminary data.</text>
</comment>
<keyword evidence="3" id="KW-1185">Reference proteome</keyword>
<evidence type="ECO:0000313" key="3">
    <source>
        <dbReference type="Proteomes" id="UP000077202"/>
    </source>
</evidence>
<proteinExistence type="predicted"/>
<accession>A0A176VET0</accession>
<dbReference type="AlphaFoldDB" id="A0A176VET0"/>
<gene>
    <name evidence="2" type="ORF">AXG93_2795s1000</name>
</gene>
<dbReference type="Proteomes" id="UP000077202">
    <property type="component" value="Unassembled WGS sequence"/>
</dbReference>
<feature type="region of interest" description="Disordered" evidence="1">
    <location>
        <begin position="146"/>
        <end position="186"/>
    </location>
</feature>
<evidence type="ECO:0000313" key="2">
    <source>
        <dbReference type="EMBL" id="OAE18892.1"/>
    </source>
</evidence>
<protein>
    <submittedName>
        <fullName evidence="2">Uncharacterized protein</fullName>
    </submittedName>
</protein>
<sequence length="186" mass="19818">MLWTMKHWARVMGPCAGSDGDLLFKKSSVNLTRMEEFSFGPLFNNGSVEKTVAPTNASAKVAADGLTQSVVTGRSSAVQLKVPADVTVEPLKVGIEIVSPNSLTSERTRSVGSEDVPQPKIGVEVATEITLSKVILKQIVAEVGGTVGNLAEEPRPPEEEVRSEVRTKTSTEEVKPLPSPTSCMKA</sequence>
<dbReference type="EMBL" id="LVLJ01003977">
    <property type="protein sequence ID" value="OAE18892.1"/>
    <property type="molecule type" value="Genomic_DNA"/>
</dbReference>
<reference evidence="2" key="1">
    <citation type="submission" date="2016-03" db="EMBL/GenBank/DDBJ databases">
        <title>Mechanisms controlling the formation of the plant cell surface in tip-growing cells are functionally conserved among land plants.</title>
        <authorList>
            <person name="Honkanen S."/>
            <person name="Jones V.A."/>
            <person name="Morieri G."/>
            <person name="Champion C."/>
            <person name="Hetherington A.J."/>
            <person name="Kelly S."/>
            <person name="Saint-Marcoux D."/>
            <person name="Proust H."/>
            <person name="Prescott H."/>
            <person name="Dolan L."/>
        </authorList>
    </citation>
    <scope>NUCLEOTIDE SEQUENCE [LARGE SCALE GENOMIC DNA]</scope>
    <source>
        <tissue evidence="2">Whole gametophyte</tissue>
    </source>
</reference>